<dbReference type="Pfam" id="PF06452">
    <property type="entry name" value="CBM9_1"/>
    <property type="match status" value="1"/>
</dbReference>
<dbReference type="SUPFAM" id="SSF49344">
    <property type="entry name" value="CBD9-like"/>
    <property type="match status" value="1"/>
</dbReference>
<dbReference type="CDD" id="cd00241">
    <property type="entry name" value="DOMON_like"/>
    <property type="match status" value="1"/>
</dbReference>
<gene>
    <name evidence="3" type="ORF">MKQ68_00080</name>
</gene>
<reference evidence="3" key="1">
    <citation type="submission" date="2022-10" db="EMBL/GenBank/DDBJ databases">
        <title>Chitinophaga sp. nov., isolated from soil.</title>
        <authorList>
            <person name="Jeon C.O."/>
        </authorList>
    </citation>
    <scope>NUCLEOTIDE SEQUENCE</scope>
    <source>
        <strain evidence="3">R8</strain>
    </source>
</reference>
<feature type="signal peptide" evidence="1">
    <location>
        <begin position="1"/>
        <end position="16"/>
    </location>
</feature>
<dbReference type="Gene3D" id="2.60.40.1190">
    <property type="match status" value="1"/>
</dbReference>
<evidence type="ECO:0000313" key="3">
    <source>
        <dbReference type="EMBL" id="UYQ93496.1"/>
    </source>
</evidence>
<evidence type="ECO:0000259" key="2">
    <source>
        <dbReference type="Pfam" id="PF06452"/>
    </source>
</evidence>
<keyword evidence="1" id="KW-0732">Signal</keyword>
<dbReference type="PROSITE" id="PS51257">
    <property type="entry name" value="PROKAR_LIPOPROTEIN"/>
    <property type="match status" value="1"/>
</dbReference>
<organism evidence="3 4">
    <name type="scientific">Chitinophaga horti</name>
    <dbReference type="NCBI Taxonomy" id="2920382"/>
    <lineage>
        <taxon>Bacteria</taxon>
        <taxon>Pseudomonadati</taxon>
        <taxon>Bacteroidota</taxon>
        <taxon>Chitinophagia</taxon>
        <taxon>Chitinophagales</taxon>
        <taxon>Chitinophagaceae</taxon>
        <taxon>Chitinophaga</taxon>
    </lineage>
</organism>
<feature type="chain" id="PRO_5046368788" evidence="1">
    <location>
        <begin position="17"/>
        <end position="260"/>
    </location>
</feature>
<sequence>MKHLLPILLLAMMAFACRQRSGSPDRSIEKLEPPPKAANVLPAKQVAAKAAQPPKLDGIDDDSCWSRANWQYIDQNWMGANYDSLDFAGRYKLAWDKNHLYILAEIVDDTLRTSDKPLENYLADDCLIVYLDENRSGGNHQYNYNAFAYHLRLDGRVVDIGTDSSAHLYPGHCIVKRNTRGNTTTWEMAVRVFPDTYQDNAPNSPANLSTGKKMGFAIAYNDADRAPTRENLVGNVYIDGTLRDIAWIDASVFGELLLED</sequence>
<proteinExistence type="predicted"/>
<keyword evidence="4" id="KW-1185">Reference proteome</keyword>
<dbReference type="RefSeq" id="WP_264281566.1">
    <property type="nucleotide sequence ID" value="NZ_CP107006.1"/>
</dbReference>
<dbReference type="Proteomes" id="UP001162741">
    <property type="component" value="Chromosome"/>
</dbReference>
<feature type="domain" description="Carbohydrate-binding" evidence="2">
    <location>
        <begin position="57"/>
        <end position="259"/>
    </location>
</feature>
<protein>
    <submittedName>
        <fullName evidence="3">CBM9 family sugar-binding protein</fullName>
    </submittedName>
</protein>
<accession>A0ABY6J267</accession>
<evidence type="ECO:0000256" key="1">
    <source>
        <dbReference type="SAM" id="SignalP"/>
    </source>
</evidence>
<evidence type="ECO:0000313" key="4">
    <source>
        <dbReference type="Proteomes" id="UP001162741"/>
    </source>
</evidence>
<name>A0ABY6J267_9BACT</name>
<dbReference type="EMBL" id="CP107006">
    <property type="protein sequence ID" value="UYQ93496.1"/>
    <property type="molecule type" value="Genomic_DNA"/>
</dbReference>
<dbReference type="InterPro" id="IPR010502">
    <property type="entry name" value="Carb-bd_dom_fam9"/>
</dbReference>